<evidence type="ECO:0008006" key="4">
    <source>
        <dbReference type="Google" id="ProtNLM"/>
    </source>
</evidence>
<keyword evidence="1" id="KW-1133">Transmembrane helix</keyword>
<keyword evidence="1" id="KW-0812">Transmembrane</keyword>
<accession>A0ABU1R642</accession>
<keyword evidence="3" id="KW-1185">Reference proteome</keyword>
<feature type="transmembrane region" description="Helical" evidence="1">
    <location>
        <begin position="35"/>
        <end position="57"/>
    </location>
</feature>
<protein>
    <recommendedName>
        <fullName evidence="4">DUF998 domain-containing protein</fullName>
    </recommendedName>
</protein>
<feature type="transmembrane region" description="Helical" evidence="1">
    <location>
        <begin position="179"/>
        <end position="197"/>
    </location>
</feature>
<sequence length="237" mass="26616">MAKKNLPQKHDILNLDYETEPDKVWLTKQETLRKLVGFLGVSLPPVLYLFVLGSSGYDKPLDSISHYYYTRWGSLLVIIVSLLAIFLLIYKGKELIDFILSTVAGTGALLLLLLPTSNISDPSVPEKVGVTHLVDNPVREAVHYGSAALFLVSLAIMSIFLFPRVDNTLTKMKKVRNKFYVGFGILMILALLVIYPGQEIIPDIVYDKHHLTFWMEALAVEFFGASWLIKGGVFLQD</sequence>
<comment type="caution">
    <text evidence="2">The sequence shown here is derived from an EMBL/GenBank/DDBJ whole genome shotgun (WGS) entry which is preliminary data.</text>
</comment>
<evidence type="ECO:0000313" key="3">
    <source>
        <dbReference type="Proteomes" id="UP001264980"/>
    </source>
</evidence>
<evidence type="ECO:0000256" key="1">
    <source>
        <dbReference type="SAM" id="Phobius"/>
    </source>
</evidence>
<dbReference type="RefSeq" id="WP_309991280.1">
    <property type="nucleotide sequence ID" value="NZ_JAVDTI010000007.1"/>
</dbReference>
<proteinExistence type="predicted"/>
<keyword evidence="1" id="KW-0472">Membrane</keyword>
<reference evidence="2 3" key="1">
    <citation type="submission" date="2023-07" db="EMBL/GenBank/DDBJ databases">
        <title>Sorghum-associated microbial communities from plants grown in Nebraska, USA.</title>
        <authorList>
            <person name="Schachtman D."/>
        </authorList>
    </citation>
    <scope>NUCLEOTIDE SEQUENCE [LARGE SCALE GENOMIC DNA]</scope>
    <source>
        <strain evidence="2 3">BE57</strain>
    </source>
</reference>
<organism evidence="2 3">
    <name type="scientific">Dyadobacter fermentans</name>
    <dbReference type="NCBI Taxonomy" id="94254"/>
    <lineage>
        <taxon>Bacteria</taxon>
        <taxon>Pseudomonadati</taxon>
        <taxon>Bacteroidota</taxon>
        <taxon>Cytophagia</taxon>
        <taxon>Cytophagales</taxon>
        <taxon>Spirosomataceae</taxon>
        <taxon>Dyadobacter</taxon>
    </lineage>
</organism>
<gene>
    <name evidence="2" type="ORF">J2W84_005887</name>
</gene>
<name>A0ABU1R642_9BACT</name>
<feature type="transmembrane region" description="Helical" evidence="1">
    <location>
        <begin position="141"/>
        <end position="163"/>
    </location>
</feature>
<feature type="transmembrane region" description="Helical" evidence="1">
    <location>
        <begin position="69"/>
        <end position="90"/>
    </location>
</feature>
<dbReference type="EMBL" id="JAVDTI010000007">
    <property type="protein sequence ID" value="MDR6808823.1"/>
    <property type="molecule type" value="Genomic_DNA"/>
</dbReference>
<dbReference type="Proteomes" id="UP001264980">
    <property type="component" value="Unassembled WGS sequence"/>
</dbReference>
<evidence type="ECO:0000313" key="2">
    <source>
        <dbReference type="EMBL" id="MDR6808823.1"/>
    </source>
</evidence>
<feature type="transmembrane region" description="Helical" evidence="1">
    <location>
        <begin position="95"/>
        <end position="114"/>
    </location>
</feature>
<feature type="transmembrane region" description="Helical" evidence="1">
    <location>
        <begin position="217"/>
        <end position="235"/>
    </location>
</feature>